<feature type="transmembrane region" description="Helical" evidence="1">
    <location>
        <begin position="39"/>
        <end position="54"/>
    </location>
</feature>
<dbReference type="AlphaFoldDB" id="A0A6N4TIJ4"/>
<dbReference type="KEGG" id="aarg:Aargi30884_08350"/>
<protein>
    <recommendedName>
        <fullName evidence="4">DUF2178 domain-containing protein</fullName>
    </recommendedName>
</protein>
<keyword evidence="1" id="KW-0472">Membrane</keyword>
<evidence type="ECO:0000256" key="1">
    <source>
        <dbReference type="SAM" id="Phobius"/>
    </source>
</evidence>
<keyword evidence="1" id="KW-1133">Transmembrane helix</keyword>
<accession>A0A6N4TIJ4</accession>
<evidence type="ECO:0000313" key="3">
    <source>
        <dbReference type="Proteomes" id="UP000464754"/>
    </source>
</evidence>
<feature type="transmembrane region" description="Helical" evidence="1">
    <location>
        <begin position="89"/>
        <end position="109"/>
    </location>
</feature>
<name>A0A6N4TIJ4_9FIRM</name>
<reference evidence="3" key="1">
    <citation type="submission" date="2019-05" db="EMBL/GenBank/DDBJ databases">
        <title>Complete genome sequencing of Absiella argi strain JCM 30884.</title>
        <authorList>
            <person name="Sakamoto M."/>
            <person name="Murakami T."/>
            <person name="Mori H."/>
        </authorList>
    </citation>
    <scope>NUCLEOTIDE SEQUENCE [LARGE SCALE GENOMIC DNA]</scope>
    <source>
        <strain evidence="3">JCM 30884</strain>
    </source>
</reference>
<sequence>MKANEHEYVKRQLKETYFFLALSICLMLSALLWFQHTSLFMAGAGGFIALLPRFKKLKQASKNTTLARELKIEASDERNQSIDKRASQFAFAAGIILITIICFIMDLMGRKDISFILSFIVLIQLLIYILLHFYYHKKN</sequence>
<dbReference type="EMBL" id="AP019695">
    <property type="protein sequence ID" value="BBK21932.1"/>
    <property type="molecule type" value="Genomic_DNA"/>
</dbReference>
<proteinExistence type="predicted"/>
<gene>
    <name evidence="2" type="ORF">Aargi30884_08350</name>
</gene>
<keyword evidence="3" id="KW-1185">Reference proteome</keyword>
<dbReference type="Proteomes" id="UP000464754">
    <property type="component" value="Chromosome"/>
</dbReference>
<feature type="transmembrane region" description="Helical" evidence="1">
    <location>
        <begin position="16"/>
        <end position="33"/>
    </location>
</feature>
<dbReference type="RefSeq" id="WP_163051582.1">
    <property type="nucleotide sequence ID" value="NZ_AP019695.1"/>
</dbReference>
<dbReference type="InterPro" id="IPR019235">
    <property type="entry name" value="DUF2178_TM"/>
</dbReference>
<dbReference type="Pfam" id="PF09946">
    <property type="entry name" value="DUF2178"/>
    <property type="match status" value="1"/>
</dbReference>
<evidence type="ECO:0008006" key="4">
    <source>
        <dbReference type="Google" id="ProtNLM"/>
    </source>
</evidence>
<evidence type="ECO:0000313" key="2">
    <source>
        <dbReference type="EMBL" id="BBK21932.1"/>
    </source>
</evidence>
<feature type="transmembrane region" description="Helical" evidence="1">
    <location>
        <begin position="115"/>
        <end position="135"/>
    </location>
</feature>
<organism evidence="2 3">
    <name type="scientific">Amedibacterium intestinale</name>
    <dbReference type="NCBI Taxonomy" id="2583452"/>
    <lineage>
        <taxon>Bacteria</taxon>
        <taxon>Bacillati</taxon>
        <taxon>Bacillota</taxon>
        <taxon>Erysipelotrichia</taxon>
        <taxon>Erysipelotrichales</taxon>
        <taxon>Erysipelotrichaceae</taxon>
        <taxon>Amedibacterium</taxon>
    </lineage>
</organism>
<keyword evidence="1" id="KW-0812">Transmembrane</keyword>